<evidence type="ECO:0000313" key="8">
    <source>
        <dbReference type="Proteomes" id="UP001365542"/>
    </source>
</evidence>
<comment type="subcellular location">
    <subcellularLocation>
        <location evidence="1">Endosome</location>
    </subcellularLocation>
</comment>
<feature type="region of interest" description="Disordered" evidence="6">
    <location>
        <begin position="180"/>
        <end position="219"/>
    </location>
</feature>
<keyword evidence="8" id="KW-1185">Reference proteome</keyword>
<dbReference type="Gene3D" id="6.10.250.1710">
    <property type="match status" value="1"/>
</dbReference>
<feature type="compositionally biased region" description="Basic and acidic residues" evidence="6">
    <location>
        <begin position="209"/>
        <end position="219"/>
    </location>
</feature>
<keyword evidence="3" id="KW-0967">Endosome</keyword>
<accession>A0AAV9WU75</accession>
<dbReference type="InterPro" id="IPR005024">
    <property type="entry name" value="Snf7_fam"/>
</dbReference>
<dbReference type="GO" id="GO:0009898">
    <property type="term" value="C:cytoplasmic side of plasma membrane"/>
    <property type="evidence" value="ECO:0007669"/>
    <property type="project" value="TreeGrafter"/>
</dbReference>
<name>A0AAV9WU75_9PEZI</name>
<dbReference type="GO" id="GO:0005771">
    <property type="term" value="C:multivesicular body"/>
    <property type="evidence" value="ECO:0007669"/>
    <property type="project" value="TreeGrafter"/>
</dbReference>
<evidence type="ECO:0000256" key="6">
    <source>
        <dbReference type="SAM" id="MobiDB-lite"/>
    </source>
</evidence>
<dbReference type="PANTHER" id="PTHR22761:SF10">
    <property type="entry name" value="GH13992P"/>
    <property type="match status" value="1"/>
</dbReference>
<comment type="similarity">
    <text evidence="2">Belongs to the SNF7 family.</text>
</comment>
<dbReference type="Gene3D" id="1.10.287.1060">
    <property type="entry name" value="ESAT-6-like"/>
    <property type="match status" value="1"/>
</dbReference>
<dbReference type="EMBL" id="JAVHJO010000016">
    <property type="protein sequence ID" value="KAK6526364.1"/>
    <property type="molecule type" value="Genomic_DNA"/>
</dbReference>
<proteinExistence type="inferred from homology"/>
<comment type="caution">
    <text evidence="7">The sequence shown here is derived from an EMBL/GenBank/DDBJ whole genome shotgun (WGS) entry which is preliminary data.</text>
</comment>
<dbReference type="GO" id="GO:0006900">
    <property type="term" value="P:vesicle budding from membrane"/>
    <property type="evidence" value="ECO:0007669"/>
    <property type="project" value="TreeGrafter"/>
</dbReference>
<dbReference type="Proteomes" id="UP001365542">
    <property type="component" value="Unassembled WGS sequence"/>
</dbReference>
<evidence type="ECO:0000256" key="5">
    <source>
        <dbReference type="ARBA" id="ARBA00042586"/>
    </source>
</evidence>
<evidence type="ECO:0000256" key="4">
    <source>
        <dbReference type="ARBA" id="ARBA00040017"/>
    </source>
</evidence>
<evidence type="ECO:0000256" key="2">
    <source>
        <dbReference type="ARBA" id="ARBA00006190"/>
    </source>
</evidence>
<evidence type="ECO:0000256" key="3">
    <source>
        <dbReference type="ARBA" id="ARBA00022753"/>
    </source>
</evidence>
<dbReference type="GO" id="GO:0032511">
    <property type="term" value="P:late endosome to vacuole transport via multivesicular body sorting pathway"/>
    <property type="evidence" value="ECO:0007669"/>
    <property type="project" value="TreeGrafter"/>
</dbReference>
<dbReference type="AlphaFoldDB" id="A0AAV9WU75"/>
<reference evidence="7 8" key="1">
    <citation type="submission" date="2019-10" db="EMBL/GenBank/DDBJ databases">
        <authorList>
            <person name="Palmer J.M."/>
        </authorList>
    </citation>
    <scope>NUCLEOTIDE SEQUENCE [LARGE SCALE GENOMIC DNA]</scope>
    <source>
        <strain evidence="7 8">TWF694</strain>
    </source>
</reference>
<dbReference type="GO" id="GO:0000815">
    <property type="term" value="C:ESCRT III complex"/>
    <property type="evidence" value="ECO:0007669"/>
    <property type="project" value="TreeGrafter"/>
</dbReference>
<gene>
    <name evidence="7" type="primary">SNF7</name>
    <name evidence="7" type="ORF">TWF694_004961</name>
</gene>
<protein>
    <recommendedName>
        <fullName evidence="4">Vacuolar-sorting protein SNF7</fullName>
    </recommendedName>
    <alternativeName>
        <fullName evidence="5">Vacuolar protein-sorting-associated protein 32</fullName>
    </alternativeName>
</protein>
<organism evidence="7 8">
    <name type="scientific">Orbilia ellipsospora</name>
    <dbReference type="NCBI Taxonomy" id="2528407"/>
    <lineage>
        <taxon>Eukaryota</taxon>
        <taxon>Fungi</taxon>
        <taxon>Dikarya</taxon>
        <taxon>Ascomycota</taxon>
        <taxon>Pezizomycotina</taxon>
        <taxon>Orbiliomycetes</taxon>
        <taxon>Orbiliales</taxon>
        <taxon>Orbiliaceae</taxon>
        <taxon>Orbilia</taxon>
    </lineage>
</organism>
<dbReference type="Pfam" id="PF03357">
    <property type="entry name" value="Snf7"/>
    <property type="match status" value="1"/>
</dbReference>
<evidence type="ECO:0000313" key="7">
    <source>
        <dbReference type="EMBL" id="KAK6526364.1"/>
    </source>
</evidence>
<dbReference type="PANTHER" id="PTHR22761">
    <property type="entry name" value="CHARGED MULTIVESICULAR BODY PROTEIN"/>
    <property type="match status" value="1"/>
</dbReference>
<evidence type="ECO:0000256" key="1">
    <source>
        <dbReference type="ARBA" id="ARBA00004177"/>
    </source>
</evidence>
<sequence>MSGWMNMGWFGGGGGGEGANAKTAILKLRGQKETLEKKETYLETKIKEEEDKARKYVTTNKNMAMNALKKKKQYETQLDSTRGSINTLDAQITSIESANLNYQTLEAMKVANQAMKDMNKKHNIDKIDDLLDSLEDQMANSNQISERISQIGQTNSQVNEDELMDEFAELQQQVMDQQMLNAGPTPVSVPGGAEKNKQPAKEEEDEEEELRKLQAEMAM</sequence>